<comment type="caution">
    <text evidence="1">The sequence shown here is derived from an EMBL/GenBank/DDBJ whole genome shotgun (WGS) entry which is preliminary data.</text>
</comment>
<name>A0A0F9NB85_9ZZZZ</name>
<organism evidence="1">
    <name type="scientific">marine sediment metagenome</name>
    <dbReference type="NCBI Taxonomy" id="412755"/>
    <lineage>
        <taxon>unclassified sequences</taxon>
        <taxon>metagenomes</taxon>
        <taxon>ecological metagenomes</taxon>
    </lineage>
</organism>
<reference evidence="1" key="1">
    <citation type="journal article" date="2015" name="Nature">
        <title>Complex archaea that bridge the gap between prokaryotes and eukaryotes.</title>
        <authorList>
            <person name="Spang A."/>
            <person name="Saw J.H."/>
            <person name="Jorgensen S.L."/>
            <person name="Zaremba-Niedzwiedzka K."/>
            <person name="Martijn J."/>
            <person name="Lind A.E."/>
            <person name="van Eijk R."/>
            <person name="Schleper C."/>
            <person name="Guy L."/>
            <person name="Ettema T.J."/>
        </authorList>
    </citation>
    <scope>NUCLEOTIDE SEQUENCE</scope>
</reference>
<accession>A0A0F9NB85</accession>
<proteinExistence type="predicted"/>
<dbReference type="EMBL" id="LAZR01004374">
    <property type="protein sequence ID" value="KKN09197.1"/>
    <property type="molecule type" value="Genomic_DNA"/>
</dbReference>
<dbReference type="AlphaFoldDB" id="A0A0F9NB85"/>
<protein>
    <submittedName>
        <fullName evidence="1">Uncharacterized protein</fullName>
    </submittedName>
</protein>
<gene>
    <name evidence="1" type="ORF">LCGC14_1048920</name>
</gene>
<evidence type="ECO:0000313" key="1">
    <source>
        <dbReference type="EMBL" id="KKN09197.1"/>
    </source>
</evidence>
<sequence length="145" mass="16008">MSLHELLGRIRVAGEREQADPVIAPLLGLVREICQGQDLRDAPTFHGKRYLTGESCCDGTLFITRTRFWGAAPDGALEGALQKALYAIMRVEQDMDALNRLAGAMERLVDLISQEGDTREAACRVALEWLEAVSKARRVTGRGVR</sequence>